<reference evidence="2 3" key="1">
    <citation type="submission" date="2020-04" db="EMBL/GenBank/DDBJ databases">
        <authorList>
            <person name="De Canck E."/>
        </authorList>
    </citation>
    <scope>NUCLEOTIDE SEQUENCE [LARGE SCALE GENOMIC DNA]</scope>
    <source>
        <strain evidence="2 3">LMG 29542</strain>
    </source>
</reference>
<name>A0A6J5EGX1_9BURK</name>
<evidence type="ECO:0008006" key="4">
    <source>
        <dbReference type="Google" id="ProtNLM"/>
    </source>
</evidence>
<gene>
    <name evidence="2" type="ORF">LMG29542_05247</name>
</gene>
<proteinExistence type="predicted"/>
<feature type="transmembrane region" description="Helical" evidence="1">
    <location>
        <begin position="26"/>
        <end position="45"/>
    </location>
</feature>
<dbReference type="Gene3D" id="3.30.530.20">
    <property type="match status" value="1"/>
</dbReference>
<keyword evidence="1" id="KW-0472">Membrane</keyword>
<dbReference type="InterPro" id="IPR023393">
    <property type="entry name" value="START-like_dom_sf"/>
</dbReference>
<accession>A0A6J5EGX1</accession>
<dbReference type="SUPFAM" id="SSF55961">
    <property type="entry name" value="Bet v1-like"/>
    <property type="match status" value="1"/>
</dbReference>
<sequence>MTPENDLRTVIQPGAPIRRRTRLRKYVLYGVPLLIALAVVAHWTWVASGSNEWRLAKDEDGVQLWTLKTPGSGLLLVKAHTRIKSSLDGMVKLLEDLNSCVDAHCYDGAVIEHLPMVPGRYAAYVTFKFDITGLKTRQYVLLQEHSQDPRTGAMTIHILAAPDRLPPDPCCVRIAHLNNTWRLRPLPDGELDIEFTQDTDLGGLPDVLANVALTAGTYQILRGMQDLMNMNKYRNARVDSLARPAVN</sequence>
<organism evidence="2 3">
    <name type="scientific">Paraburkholderia humisilvae</name>
    <dbReference type="NCBI Taxonomy" id="627669"/>
    <lineage>
        <taxon>Bacteria</taxon>
        <taxon>Pseudomonadati</taxon>
        <taxon>Pseudomonadota</taxon>
        <taxon>Betaproteobacteria</taxon>
        <taxon>Burkholderiales</taxon>
        <taxon>Burkholderiaceae</taxon>
        <taxon>Paraburkholderia</taxon>
    </lineage>
</organism>
<dbReference type="Proteomes" id="UP000494363">
    <property type="component" value="Unassembled WGS sequence"/>
</dbReference>
<dbReference type="EMBL" id="CADIKH010000028">
    <property type="protein sequence ID" value="CAB3765850.1"/>
    <property type="molecule type" value="Genomic_DNA"/>
</dbReference>
<evidence type="ECO:0000313" key="2">
    <source>
        <dbReference type="EMBL" id="CAB3765850.1"/>
    </source>
</evidence>
<dbReference type="AlphaFoldDB" id="A0A6J5EGX1"/>
<keyword evidence="1" id="KW-1133">Transmembrane helix</keyword>
<keyword evidence="3" id="KW-1185">Reference proteome</keyword>
<evidence type="ECO:0000313" key="3">
    <source>
        <dbReference type="Proteomes" id="UP000494363"/>
    </source>
</evidence>
<evidence type="ECO:0000256" key="1">
    <source>
        <dbReference type="SAM" id="Phobius"/>
    </source>
</evidence>
<protein>
    <recommendedName>
        <fullName evidence="4">START domain-containing protein</fullName>
    </recommendedName>
</protein>
<keyword evidence="1" id="KW-0812">Transmembrane</keyword>
<dbReference type="RefSeq" id="WP_175229333.1">
    <property type="nucleotide sequence ID" value="NZ_CADIKH010000028.1"/>
</dbReference>